<keyword evidence="3" id="KW-1185">Reference proteome</keyword>
<organism evidence="2 3">
    <name type="scientific">Dialister succinatiphilus YIT 11850</name>
    <dbReference type="NCBI Taxonomy" id="742743"/>
    <lineage>
        <taxon>Bacteria</taxon>
        <taxon>Bacillati</taxon>
        <taxon>Bacillota</taxon>
        <taxon>Negativicutes</taxon>
        <taxon>Veillonellales</taxon>
        <taxon>Veillonellaceae</taxon>
        <taxon>Dialister</taxon>
    </lineage>
</organism>
<evidence type="ECO:0000313" key="3">
    <source>
        <dbReference type="Proteomes" id="UP000003277"/>
    </source>
</evidence>
<sequence length="43" mass="4844">MMAGDLSAQRFNKLQSLPPHIGRSPARDKDVDEQHPVIFRGIN</sequence>
<accession>H1D2W3</accession>
<name>H1D2W3_9FIRM</name>
<protein>
    <submittedName>
        <fullName evidence="2">Uncharacterized protein</fullName>
    </submittedName>
</protein>
<evidence type="ECO:0000313" key="2">
    <source>
        <dbReference type="EMBL" id="EHO62104.1"/>
    </source>
</evidence>
<dbReference type="Proteomes" id="UP000003277">
    <property type="component" value="Unassembled WGS sequence"/>
</dbReference>
<comment type="caution">
    <text evidence="2">The sequence shown here is derived from an EMBL/GenBank/DDBJ whole genome shotgun (WGS) entry which is preliminary data.</text>
</comment>
<feature type="compositionally biased region" description="Basic and acidic residues" evidence="1">
    <location>
        <begin position="25"/>
        <end position="35"/>
    </location>
</feature>
<dbReference type="EMBL" id="ADLT01000066">
    <property type="protein sequence ID" value="EHO62104.1"/>
    <property type="molecule type" value="Genomic_DNA"/>
</dbReference>
<reference evidence="2 3" key="1">
    <citation type="submission" date="2011-11" db="EMBL/GenBank/DDBJ databases">
        <title>The Genome Sequence of Dialister succinatiphilus YIT 11850.</title>
        <authorList>
            <consortium name="The Broad Institute Genome Sequencing Platform"/>
            <person name="Earl A."/>
            <person name="Ward D."/>
            <person name="Feldgarden M."/>
            <person name="Gevers D."/>
            <person name="Morotomi M."/>
            <person name="Young S.K."/>
            <person name="Zeng Q."/>
            <person name="Gargeya S."/>
            <person name="Fitzgerald M."/>
            <person name="Haas B."/>
            <person name="Abouelleil A."/>
            <person name="Alvarado L."/>
            <person name="Arachchi H.M."/>
            <person name="Berlin A."/>
            <person name="Brown A."/>
            <person name="Chapman S.B."/>
            <person name="Dunbar C."/>
            <person name="Gearin G."/>
            <person name="Goldberg J."/>
            <person name="Griggs A."/>
            <person name="Gujja S."/>
            <person name="Heiman D."/>
            <person name="Howarth C."/>
            <person name="Lui A."/>
            <person name="MacDonald P.J.P."/>
            <person name="Montmayeur A."/>
            <person name="Murphy C."/>
            <person name="Neiman D."/>
            <person name="Pearson M."/>
            <person name="Priest M."/>
            <person name="Roberts A."/>
            <person name="Saif S."/>
            <person name="Shea T."/>
            <person name="Sisk P."/>
            <person name="Stolte C."/>
            <person name="Sykes S."/>
            <person name="Wortman J."/>
            <person name="Nusbaum C."/>
            <person name="Birren B."/>
        </authorList>
    </citation>
    <scope>NUCLEOTIDE SEQUENCE [LARGE SCALE GENOMIC DNA]</scope>
    <source>
        <strain evidence="2 3">YIT 11850</strain>
    </source>
</reference>
<proteinExistence type="predicted"/>
<dbReference type="HOGENOM" id="CLU_215783_0_0_9"/>
<dbReference type="AlphaFoldDB" id="H1D2W3"/>
<gene>
    <name evidence="2" type="ORF">HMPREF9453_01951</name>
</gene>
<evidence type="ECO:0000256" key="1">
    <source>
        <dbReference type="SAM" id="MobiDB-lite"/>
    </source>
</evidence>
<feature type="region of interest" description="Disordered" evidence="1">
    <location>
        <begin position="1"/>
        <end position="43"/>
    </location>
</feature>